<evidence type="ECO:0000256" key="2">
    <source>
        <dbReference type="SAM" id="Phobius"/>
    </source>
</evidence>
<organism evidence="3 4">
    <name type="scientific">Triparma columacea</name>
    <dbReference type="NCBI Taxonomy" id="722753"/>
    <lineage>
        <taxon>Eukaryota</taxon>
        <taxon>Sar</taxon>
        <taxon>Stramenopiles</taxon>
        <taxon>Ochrophyta</taxon>
        <taxon>Bolidophyceae</taxon>
        <taxon>Parmales</taxon>
        <taxon>Triparmaceae</taxon>
        <taxon>Triparma</taxon>
    </lineage>
</organism>
<accession>A0A9W7GHD5</accession>
<dbReference type="Proteomes" id="UP001165065">
    <property type="component" value="Unassembled WGS sequence"/>
</dbReference>
<dbReference type="OrthoDB" id="10548464at2759"/>
<reference evidence="4" key="1">
    <citation type="journal article" date="2023" name="Commun. Biol.">
        <title>Genome analysis of Parmales, the sister group of diatoms, reveals the evolutionary specialization of diatoms from phago-mixotrophs to photoautotrophs.</title>
        <authorList>
            <person name="Ban H."/>
            <person name="Sato S."/>
            <person name="Yoshikawa S."/>
            <person name="Yamada K."/>
            <person name="Nakamura Y."/>
            <person name="Ichinomiya M."/>
            <person name="Sato N."/>
            <person name="Blanc-Mathieu R."/>
            <person name="Endo H."/>
            <person name="Kuwata A."/>
            <person name="Ogata H."/>
        </authorList>
    </citation>
    <scope>NUCLEOTIDE SEQUENCE [LARGE SCALE GENOMIC DNA]</scope>
</reference>
<feature type="compositionally biased region" description="Polar residues" evidence="1">
    <location>
        <begin position="1"/>
        <end position="14"/>
    </location>
</feature>
<sequence length="704" mass="76600">MADTRNPSYKSTSKWIGKGHAGSPTASQQKGVCVGKLKGEGLDMGRSDRRDKWIKEGERRVATEAAPHSSFATSAHVNLFPLLVDVDKADDANLAQGHYVGAGGQGPDISRSGLLDKGKKVGVGLARGNRHDTLLSAIQQRDLNLSLEKVRMQDKYPSTSCIPSSQKNPKRRPSTSVTTYTEVAAFTTPQGPSFEFTVESASQDDRWIYPNKFSRSRICRKVQKSQKSARESAKVRSDSKLRDSNRPNYYLILAEEEEEEEEEESLGSLVVKNKKNKKKKKKKKKKRKLDGGAASNFSAAASNFFEGSLKASGGERESTNMSHCETGTEKDRTNIYLIFTLSIFLLTAFGGSWGYPWGEGGAVCTLLSTLVASGRDDGACAKVVNTAALQTGANSFTVVDAQPCLDQDEDSGTDARVGPRLPEHDKVKGYYGVCVGYTIGNQSFVHDDVASNQLLAEEVADVLDYSGEVGNIVLSTPGFMPTTTSSSKRTKTTNATVDYAQGDNGSLMTCSYPKSSEDGIGSESGRDLGDPPIASDTSSEVHSRLPVQRHWLHAHVDTLASDYLGSRETEDCANPGDRVHIHQPRAPEISDNATSFQRHFEDNFCPTPSRMDKIVTTQRLLLEALVFNTLITTVSAVTVEAQATAKQLPDMDYNMELFLVAVDVEARASEALKTVPATIDEGTSVSCSETWEGKSGMMERETYL</sequence>
<proteinExistence type="predicted"/>
<feature type="region of interest" description="Disordered" evidence="1">
    <location>
        <begin position="219"/>
        <end position="241"/>
    </location>
</feature>
<comment type="caution">
    <text evidence="3">The sequence shown here is derived from an EMBL/GenBank/DDBJ whole genome shotgun (WGS) entry which is preliminary data.</text>
</comment>
<evidence type="ECO:0000313" key="4">
    <source>
        <dbReference type="Proteomes" id="UP001165065"/>
    </source>
</evidence>
<evidence type="ECO:0000256" key="1">
    <source>
        <dbReference type="SAM" id="MobiDB-lite"/>
    </source>
</evidence>
<feature type="transmembrane region" description="Helical" evidence="2">
    <location>
        <begin position="335"/>
        <end position="355"/>
    </location>
</feature>
<feature type="region of interest" description="Disordered" evidence="1">
    <location>
        <begin position="508"/>
        <end position="540"/>
    </location>
</feature>
<protein>
    <submittedName>
        <fullName evidence="3">Uncharacterized protein</fullName>
    </submittedName>
</protein>
<feature type="region of interest" description="Disordered" evidence="1">
    <location>
        <begin position="1"/>
        <end position="45"/>
    </location>
</feature>
<gene>
    <name evidence="3" type="ORF">TrCOL_g12673</name>
</gene>
<dbReference type="EMBL" id="BRYA01001474">
    <property type="protein sequence ID" value="GMI44288.1"/>
    <property type="molecule type" value="Genomic_DNA"/>
</dbReference>
<keyword evidence="4" id="KW-1185">Reference proteome</keyword>
<keyword evidence="2" id="KW-0812">Transmembrane</keyword>
<keyword evidence="2" id="KW-0472">Membrane</keyword>
<feature type="region of interest" description="Disordered" evidence="1">
    <location>
        <begin position="156"/>
        <end position="176"/>
    </location>
</feature>
<evidence type="ECO:0000313" key="3">
    <source>
        <dbReference type="EMBL" id="GMI44288.1"/>
    </source>
</evidence>
<feature type="compositionally biased region" description="Polar residues" evidence="1">
    <location>
        <begin position="156"/>
        <end position="167"/>
    </location>
</feature>
<feature type="compositionally biased region" description="Basic and acidic residues" evidence="1">
    <location>
        <begin position="228"/>
        <end position="241"/>
    </location>
</feature>
<dbReference type="AlphaFoldDB" id="A0A9W7GHD5"/>
<name>A0A9W7GHD5_9STRA</name>
<keyword evidence="2" id="KW-1133">Transmembrane helix</keyword>